<evidence type="ECO:0000313" key="1">
    <source>
        <dbReference type="EMBL" id="SDZ25950.1"/>
    </source>
</evidence>
<keyword evidence="2" id="KW-1185">Reference proteome</keyword>
<accession>A0A1H3RJZ8</accession>
<dbReference type="EMBL" id="FNPZ01000003">
    <property type="protein sequence ID" value="SDZ25950.1"/>
    <property type="molecule type" value="Genomic_DNA"/>
</dbReference>
<gene>
    <name evidence="1" type="ORF">SAMN05216554_2866</name>
</gene>
<dbReference type="AlphaFoldDB" id="A0A1H3RJZ8"/>
<sequence>MSGTSESDLIEEARAALGESEEIRVAGIFGLANLVVAQAVGLAAGSAASGVDVAVGADVGGGLGAFVATKAAAEAQGVTVQLIVAVNDDTIHVLNRDTGGRLRAEVASFPRATTEVRVEKFGLSRQLTLTEPATGDSIQLHGSVSWIVAQSTGDRLVLDLLGD</sequence>
<proteinExistence type="predicted"/>
<name>A0A1H3RJZ8_9MICO</name>
<dbReference type="STRING" id="381665.SAMN05216554_2866"/>
<dbReference type="RefSeq" id="WP_092554966.1">
    <property type="nucleotide sequence ID" value="NZ_FNPZ01000003.1"/>
</dbReference>
<reference evidence="1 2" key="1">
    <citation type="submission" date="2016-10" db="EMBL/GenBank/DDBJ databases">
        <authorList>
            <person name="de Groot N.N."/>
        </authorList>
    </citation>
    <scope>NUCLEOTIDE SEQUENCE [LARGE SCALE GENOMIC DNA]</scope>
    <source>
        <strain evidence="1 2">CGMCC 4.3491</strain>
    </source>
</reference>
<organism evidence="1 2">
    <name type="scientific">Herbiconiux ginsengi</name>
    <dbReference type="NCBI Taxonomy" id="381665"/>
    <lineage>
        <taxon>Bacteria</taxon>
        <taxon>Bacillati</taxon>
        <taxon>Actinomycetota</taxon>
        <taxon>Actinomycetes</taxon>
        <taxon>Micrococcales</taxon>
        <taxon>Microbacteriaceae</taxon>
        <taxon>Herbiconiux</taxon>
    </lineage>
</organism>
<dbReference type="Proteomes" id="UP000198891">
    <property type="component" value="Unassembled WGS sequence"/>
</dbReference>
<protein>
    <submittedName>
        <fullName evidence="1">Uncharacterized protein</fullName>
    </submittedName>
</protein>
<dbReference type="OrthoDB" id="9841905at2"/>
<evidence type="ECO:0000313" key="2">
    <source>
        <dbReference type="Proteomes" id="UP000198891"/>
    </source>
</evidence>